<dbReference type="Proteomes" id="UP001190700">
    <property type="component" value="Unassembled WGS sequence"/>
</dbReference>
<reference evidence="2 3" key="1">
    <citation type="journal article" date="2015" name="Genome Biol. Evol.">
        <title>Comparative Genomics of a Bacterivorous Green Alga Reveals Evolutionary Causalities and Consequences of Phago-Mixotrophic Mode of Nutrition.</title>
        <authorList>
            <person name="Burns J.A."/>
            <person name="Paasch A."/>
            <person name="Narechania A."/>
            <person name="Kim E."/>
        </authorList>
    </citation>
    <scope>NUCLEOTIDE SEQUENCE [LARGE SCALE GENOMIC DNA]</scope>
    <source>
        <strain evidence="2 3">PLY_AMNH</strain>
    </source>
</reference>
<evidence type="ECO:0000313" key="2">
    <source>
        <dbReference type="EMBL" id="KAK3272212.1"/>
    </source>
</evidence>
<keyword evidence="3" id="KW-1185">Reference proteome</keyword>
<evidence type="ECO:0000256" key="1">
    <source>
        <dbReference type="SAM" id="MobiDB-lite"/>
    </source>
</evidence>
<organism evidence="2 3">
    <name type="scientific">Cymbomonas tetramitiformis</name>
    <dbReference type="NCBI Taxonomy" id="36881"/>
    <lineage>
        <taxon>Eukaryota</taxon>
        <taxon>Viridiplantae</taxon>
        <taxon>Chlorophyta</taxon>
        <taxon>Pyramimonadophyceae</taxon>
        <taxon>Pyramimonadales</taxon>
        <taxon>Pyramimonadaceae</taxon>
        <taxon>Cymbomonas</taxon>
    </lineage>
</organism>
<name>A0AAE0G5X0_9CHLO</name>
<sequence length="502" mass="53822">MGASKEVKAYLQGAEVGDEEVSSCDGLQVVKLSLPEVALQDGDAQEVKTSRKAVDLCFTFDLQDGYHLRIDESCAGCRPAARCGDAGQHADELLLADAGERSTTAQAGSEGAPLYYDFLVLASSRFEAVHPRDLEVRRLCEVLPVSVPGCASGEAVSQGTPLRHLHQEQPVGEDKDHTSGVERRLVAQAAGSEPVERAQDLKEPHKGAAAHGFLPAHLGRSDLRLCLQGSKVKVYWPIDDAWCQGTVGLTSENSSTRAAYEDGDEGHPNTSKEKYEMVPAGIQQQHSGQLQPSNTAEAAVWLFIAYLMSKTTVKAGAPDTGVAMLRTHICIGVGAVSVVLHKENGKRHVRLTRRLTIPAAGVQLLQHWKPIRDAPWVAVRGYRASMRATGGSAATGGCRGNGASSFLLRLMAGCSWHWGSWVVSLRKGNTSLATAPAMDLVPAPGQLGRRWSRAAFLAGGLGCSPLSTPTLNHSEVTGAAAWHMTIEPHWRFRSEGFTLYLA</sequence>
<proteinExistence type="predicted"/>
<dbReference type="EMBL" id="LGRX02009094">
    <property type="protein sequence ID" value="KAK3272212.1"/>
    <property type="molecule type" value="Genomic_DNA"/>
</dbReference>
<dbReference type="AlphaFoldDB" id="A0AAE0G5X0"/>
<feature type="region of interest" description="Disordered" evidence="1">
    <location>
        <begin position="154"/>
        <end position="179"/>
    </location>
</feature>
<accession>A0AAE0G5X0</accession>
<evidence type="ECO:0000313" key="3">
    <source>
        <dbReference type="Proteomes" id="UP001190700"/>
    </source>
</evidence>
<protein>
    <submittedName>
        <fullName evidence="2">Uncharacterized protein</fullName>
    </submittedName>
</protein>
<comment type="caution">
    <text evidence="2">The sequence shown here is derived from an EMBL/GenBank/DDBJ whole genome shotgun (WGS) entry which is preliminary data.</text>
</comment>
<gene>
    <name evidence="2" type="ORF">CYMTET_19482</name>
</gene>